<dbReference type="GO" id="GO:0003964">
    <property type="term" value="F:RNA-directed DNA polymerase activity"/>
    <property type="evidence" value="ECO:0007669"/>
    <property type="project" value="UniProtKB-KW"/>
</dbReference>
<dbReference type="GO" id="GO:0015074">
    <property type="term" value="P:DNA integration"/>
    <property type="evidence" value="ECO:0007669"/>
    <property type="project" value="UniProtKB-KW"/>
</dbReference>
<evidence type="ECO:0000256" key="10">
    <source>
        <dbReference type="ARBA" id="ARBA00022908"/>
    </source>
</evidence>
<dbReference type="Pfam" id="PF17921">
    <property type="entry name" value="Integrase_H2C2"/>
    <property type="match status" value="1"/>
</dbReference>
<dbReference type="InterPro" id="IPR056924">
    <property type="entry name" value="SH3_Tf2-1"/>
</dbReference>
<evidence type="ECO:0000256" key="9">
    <source>
        <dbReference type="ARBA" id="ARBA00022842"/>
    </source>
</evidence>
<dbReference type="EMBL" id="DP000010">
    <property type="protein sequence ID" value="ABA94541.2"/>
    <property type="molecule type" value="Genomic_DNA"/>
</dbReference>
<evidence type="ECO:0000256" key="2">
    <source>
        <dbReference type="ARBA" id="ARBA00022679"/>
    </source>
</evidence>
<dbReference type="SUPFAM" id="SSF56672">
    <property type="entry name" value="DNA/RNA polymerases"/>
    <property type="match status" value="1"/>
</dbReference>
<dbReference type="Pfam" id="PF17919">
    <property type="entry name" value="RT_RNaseH_2"/>
    <property type="match status" value="1"/>
</dbReference>
<dbReference type="Gene3D" id="3.30.70.270">
    <property type="match status" value="2"/>
</dbReference>
<dbReference type="Gene3D" id="3.10.10.10">
    <property type="entry name" value="HIV Type 1 Reverse Transcriptase, subunit A, domain 1"/>
    <property type="match status" value="1"/>
</dbReference>
<keyword evidence="4" id="KW-0540">Nuclease</keyword>
<keyword evidence="5" id="KW-0479">Metal-binding</keyword>
<evidence type="ECO:0000259" key="16">
    <source>
        <dbReference type="PROSITE" id="PS50878"/>
    </source>
</evidence>
<evidence type="ECO:0000259" key="17">
    <source>
        <dbReference type="PROSITE" id="PS50994"/>
    </source>
</evidence>
<evidence type="ECO:0000256" key="14">
    <source>
        <dbReference type="ARBA" id="ARBA00023172"/>
    </source>
</evidence>
<dbReference type="InterPro" id="IPR005162">
    <property type="entry name" value="Retrotrans_gag_dom"/>
</dbReference>
<sequence length="1347" mass="152290">MSIAEGEVVNLNQKVVDLSTNLDRILGSLKGVEAWIPSVDAGMQGLRRSVEGIKARVIKLEAQSSTATPPPNGHRVDNKYQGEATAAESAQERTLVKSKIQIPQSAVNFEVGESSEWGIGNSQFGTQGPRLPKTEFPKFDGDNPKLWKKKSEKYFDMYQVPYATWASFATLHFVGNAALWLQTYEELHAVESWSELCVAVNGKFGRDRYQQFLEKLDNLKQEGTIEEYYSRFEELMHKVLVYNRGYDETFFVTKFLGGLKTEIKAAIKLHRPGTVDAALSLAKTQEELLMEVNLKAYHKTTIKESFKNNFKVPSLAKGILGPPPDEIKKTEERPKWEEQYDSLNAARRARGECFKCGEKFGPGHKCPKAVQLHVLDELLEVFQFSDEPGQVEESSSDEELLLSENALFGTEGKRTIWLQGLIQQVLILIDSGSSSSFMASHLVDRLHLVPNSIPSALVMIIDGGKLFCDEMAEQVEWWCQGNTFSSNFKILGLGGYDLILGMDWLEAHSPMWIHWGRKTGMHKKGVISQLIQLCSIQEIAANQEAIPREIEAVLQHYQGLFQEPTELPPHRTFDHEIPLLDGAKPVNIKPYRYAPKQKDEIEKQVTQMLQHGVIQPSHSPFASPVLLVKKKDGTWRFCVDYRGLNDITVKNKYPMPVVDELLDELSGLKWFTKLDLRSGYHQIRLVEKDEFKTAFKTHQGHYKFRVMPFGLTNAPATFQGLMNTIFAHAIRKFVLVFVDDILIYSKTLAEHVCHLKSVLTVLQQHQLYIKRSKCSFSQPSLEYLGHIIGAIGVATDPQKVQAIRDWPVPKNLKQLRGFLGLAGYYRKFIRNYGVITKPLIELLKKGTFFFWSTLEHTAFQEVKQCLQQAPVLAMPDFNQQFVIETDASDKGIGAVLMQAGHPIAFLSKALGPKAQGFSTYEKECLAILMAVDKWHQYLQYAEFAILTDHRSLTHLCDQKLSTPMQQKAFLKLLGLQWMEVVVDGYHHDPATKQLLVELSLHPDGVNNFTLVNGIIKFKGRIWLGKHVEAQQAVLLSLHNSGVGGHFGIAATYQRIKSMFAWPGLKRDVKAYVQSCAICQQAKAIISDRDRIFTSALWQELFRLSDVKLNMSSSYHPQTDGQTERLNQCLEAYLHCAVYSSPALFARKPTSFGVIDMGQSTIPDVQQLLVNRAKLNELLHHHLVRAQQRMKAQADKHRSKRQFAPGDMVYLRLQPYVQLTMAKRSCHKLSFRYFGPYKVLERIGAVAYRLALPAGSLIHLVVHISLLKKAVQPDTPVSSDLPLTCSTDEVEVYPKAILRRQLIKRGGSSIPSVLVRWSGLPDTLATWENLADLWRRFPSALAWGQASP</sequence>
<evidence type="ECO:0000256" key="5">
    <source>
        <dbReference type="ARBA" id="ARBA00022723"/>
    </source>
</evidence>
<reference evidence="18" key="1">
    <citation type="journal article" date="2005" name="BMC Biol.">
        <title>The sequence of rice chromosomes 11 and 12, rich in disease resistance genes and recent gene duplications.</title>
        <authorList>
            <consortium name="The rice chromosomes 11 and 12 sequencing consortia"/>
        </authorList>
    </citation>
    <scope>NUCLEOTIDE SEQUENCE [LARGE SCALE GENOMIC DNA]</scope>
</reference>
<dbReference type="GO" id="GO:0003887">
    <property type="term" value="F:DNA-directed DNA polymerase activity"/>
    <property type="evidence" value="ECO:0007669"/>
    <property type="project" value="UniProtKB-KW"/>
</dbReference>
<dbReference type="CDD" id="cd01647">
    <property type="entry name" value="RT_LTR"/>
    <property type="match status" value="1"/>
</dbReference>
<evidence type="ECO:0000256" key="1">
    <source>
        <dbReference type="ARBA" id="ARBA00022670"/>
    </source>
</evidence>
<evidence type="ECO:0000256" key="13">
    <source>
        <dbReference type="ARBA" id="ARBA00023125"/>
    </source>
</evidence>
<keyword evidence="1" id="KW-0645">Protease</keyword>
<keyword evidence="14" id="KW-0233">DNA recombination</keyword>
<dbReference type="InterPro" id="IPR050951">
    <property type="entry name" value="Retrovirus_Pol_polyprotein"/>
</dbReference>
<dbReference type="FunFam" id="3.30.70.270:FF:000020">
    <property type="entry name" value="Transposon Tf2-6 polyprotein-like Protein"/>
    <property type="match status" value="1"/>
</dbReference>
<dbReference type="InterPro" id="IPR043502">
    <property type="entry name" value="DNA/RNA_pol_sf"/>
</dbReference>
<dbReference type="Pfam" id="PF08284">
    <property type="entry name" value="RVP_2"/>
    <property type="match status" value="1"/>
</dbReference>
<reference evidence="18" key="2">
    <citation type="submission" date="2005-04" db="EMBL/GenBank/DDBJ databases">
        <authorList>
            <person name="Buell C.R."/>
            <person name="Wing R.A."/>
            <person name="McCombie W.A."/>
            <person name="Ouyang S."/>
        </authorList>
    </citation>
    <scope>NUCLEOTIDE SEQUENCE</scope>
</reference>
<organism evidence="18">
    <name type="scientific">Oryza sativa subsp. japonica</name>
    <name type="common">Rice</name>
    <dbReference type="NCBI Taxonomy" id="39947"/>
    <lineage>
        <taxon>Eukaryota</taxon>
        <taxon>Viridiplantae</taxon>
        <taxon>Streptophyta</taxon>
        <taxon>Embryophyta</taxon>
        <taxon>Tracheophyta</taxon>
        <taxon>Spermatophyta</taxon>
        <taxon>Magnoliopsida</taxon>
        <taxon>Liliopsida</taxon>
        <taxon>Poales</taxon>
        <taxon>Poaceae</taxon>
        <taxon>BOP clade</taxon>
        <taxon>Oryzoideae</taxon>
        <taxon>Oryzeae</taxon>
        <taxon>Oryzinae</taxon>
        <taxon>Oryza</taxon>
        <taxon>Oryza sativa</taxon>
    </lineage>
</organism>
<feature type="domain" description="Reverse transcriptase" evidence="16">
    <location>
        <begin position="609"/>
        <end position="788"/>
    </location>
</feature>
<keyword evidence="12" id="KW-0239">DNA-directed DNA polymerase</keyword>
<dbReference type="Pfam" id="PF00078">
    <property type="entry name" value="RVT_1"/>
    <property type="match status" value="1"/>
</dbReference>
<evidence type="ECO:0000313" key="18">
    <source>
        <dbReference type="EMBL" id="ABA94541.2"/>
    </source>
</evidence>
<dbReference type="InterPro" id="IPR000477">
    <property type="entry name" value="RT_dom"/>
</dbReference>
<dbReference type="Gene3D" id="1.10.340.70">
    <property type="match status" value="1"/>
</dbReference>
<dbReference type="GO" id="GO:0003677">
    <property type="term" value="F:DNA binding"/>
    <property type="evidence" value="ECO:0007669"/>
    <property type="project" value="UniProtKB-KW"/>
</dbReference>
<dbReference type="PROSITE" id="PS50994">
    <property type="entry name" value="INTEGRASE"/>
    <property type="match status" value="1"/>
</dbReference>
<dbReference type="SUPFAM" id="SSF50630">
    <property type="entry name" value="Acid proteases"/>
    <property type="match status" value="1"/>
</dbReference>
<keyword evidence="6" id="KW-0064">Aspartyl protease</keyword>
<keyword evidence="8" id="KW-0378">Hydrolase</keyword>
<dbReference type="CDD" id="cd09274">
    <property type="entry name" value="RNase_HI_RT_Ty3"/>
    <property type="match status" value="1"/>
</dbReference>
<dbReference type="PROSITE" id="PS50878">
    <property type="entry name" value="RT_POL"/>
    <property type="match status" value="1"/>
</dbReference>
<keyword evidence="10" id="KW-0229">DNA integration</keyword>
<dbReference type="GO" id="GO:0046872">
    <property type="term" value="F:metal ion binding"/>
    <property type="evidence" value="ECO:0007669"/>
    <property type="project" value="UniProtKB-KW"/>
</dbReference>
<dbReference type="CDD" id="cd00303">
    <property type="entry name" value="retropepsin_like"/>
    <property type="match status" value="1"/>
</dbReference>
<keyword evidence="9" id="KW-0460">Magnesium</keyword>
<dbReference type="SUPFAM" id="SSF54160">
    <property type="entry name" value="Chromo domain-like"/>
    <property type="match status" value="1"/>
</dbReference>
<keyword evidence="15" id="KW-0511">Multifunctional enzyme</keyword>
<evidence type="ECO:0000256" key="3">
    <source>
        <dbReference type="ARBA" id="ARBA00022695"/>
    </source>
</evidence>
<keyword evidence="3" id="KW-0548">Nucleotidyltransferase</keyword>
<dbReference type="InterPro" id="IPR043128">
    <property type="entry name" value="Rev_trsase/Diguanyl_cyclase"/>
</dbReference>
<dbReference type="GO" id="GO:0006508">
    <property type="term" value="P:proteolysis"/>
    <property type="evidence" value="ECO:0007669"/>
    <property type="project" value="UniProtKB-KW"/>
</dbReference>
<dbReference type="GO" id="GO:0006310">
    <property type="term" value="P:DNA recombination"/>
    <property type="evidence" value="ECO:0007669"/>
    <property type="project" value="UniProtKB-KW"/>
</dbReference>
<accession>Q2R1M0</accession>
<evidence type="ECO:0000256" key="15">
    <source>
        <dbReference type="ARBA" id="ARBA00023268"/>
    </source>
</evidence>
<keyword evidence="11" id="KW-0695">RNA-directed DNA polymerase</keyword>
<dbReference type="InterPro" id="IPR001584">
    <property type="entry name" value="Integrase_cat-core"/>
</dbReference>
<dbReference type="PANTHER" id="PTHR37984:SF5">
    <property type="entry name" value="PROTEIN NYNRIN-LIKE"/>
    <property type="match status" value="1"/>
</dbReference>
<evidence type="ECO:0000256" key="11">
    <source>
        <dbReference type="ARBA" id="ARBA00022918"/>
    </source>
</evidence>
<dbReference type="Pfam" id="PF03732">
    <property type="entry name" value="Retrotrans_gag"/>
    <property type="match status" value="1"/>
</dbReference>
<gene>
    <name evidence="18" type="ordered locus">LOC_Os11g38750</name>
</gene>
<dbReference type="SUPFAM" id="SSF53098">
    <property type="entry name" value="Ribonuclease H-like"/>
    <property type="match status" value="1"/>
</dbReference>
<dbReference type="FunFam" id="3.10.20.370:FF:000001">
    <property type="entry name" value="Retrovirus-related Pol polyprotein from transposon 17.6-like protein"/>
    <property type="match status" value="1"/>
</dbReference>
<evidence type="ECO:0000256" key="7">
    <source>
        <dbReference type="ARBA" id="ARBA00022759"/>
    </source>
</evidence>
<dbReference type="PANTHER" id="PTHR37984">
    <property type="entry name" value="PROTEIN CBG26694"/>
    <property type="match status" value="1"/>
</dbReference>
<feature type="domain" description="Integrase catalytic" evidence="17">
    <location>
        <begin position="1082"/>
        <end position="1194"/>
    </location>
</feature>
<evidence type="ECO:0000256" key="12">
    <source>
        <dbReference type="ARBA" id="ARBA00022932"/>
    </source>
</evidence>
<dbReference type="Gene3D" id="2.40.70.10">
    <property type="entry name" value="Acid Proteases"/>
    <property type="match status" value="1"/>
</dbReference>
<dbReference type="GO" id="GO:0004190">
    <property type="term" value="F:aspartic-type endopeptidase activity"/>
    <property type="evidence" value="ECO:0007669"/>
    <property type="project" value="UniProtKB-KW"/>
</dbReference>
<name>Q2R1M0_ORYSJ</name>
<keyword evidence="13" id="KW-0238">DNA-binding</keyword>
<dbReference type="GO" id="GO:0004519">
    <property type="term" value="F:endonuclease activity"/>
    <property type="evidence" value="ECO:0007669"/>
    <property type="project" value="UniProtKB-KW"/>
</dbReference>
<evidence type="ECO:0000256" key="4">
    <source>
        <dbReference type="ARBA" id="ARBA00022722"/>
    </source>
</evidence>
<dbReference type="InterPro" id="IPR041577">
    <property type="entry name" value="RT_RNaseH_2"/>
</dbReference>
<dbReference type="InterPro" id="IPR021109">
    <property type="entry name" value="Peptidase_aspartic_dom_sf"/>
</dbReference>
<reference evidence="18" key="3">
    <citation type="submission" date="2006-01" db="EMBL/GenBank/DDBJ databases">
        <authorList>
            <person name="Buell R."/>
        </authorList>
    </citation>
    <scope>NUCLEOTIDE SEQUENCE</scope>
</reference>
<dbReference type="InterPro" id="IPR041588">
    <property type="entry name" value="Integrase_H2C2"/>
</dbReference>
<evidence type="ECO:0000256" key="6">
    <source>
        <dbReference type="ARBA" id="ARBA00022750"/>
    </source>
</evidence>
<dbReference type="InterPro" id="IPR016197">
    <property type="entry name" value="Chromo-like_dom_sf"/>
</dbReference>
<keyword evidence="2" id="KW-0808">Transferase</keyword>
<evidence type="ECO:0000256" key="8">
    <source>
        <dbReference type="ARBA" id="ARBA00022801"/>
    </source>
</evidence>
<protein>
    <submittedName>
        <fullName evidence="18">Retrotransposon protein, putative, unclassified</fullName>
    </submittedName>
</protein>
<dbReference type="Pfam" id="PF24626">
    <property type="entry name" value="SH3_Tf2-1"/>
    <property type="match status" value="1"/>
</dbReference>
<proteinExistence type="predicted"/>
<keyword evidence="7" id="KW-0255">Endonuclease</keyword>
<dbReference type="InterPro" id="IPR012337">
    <property type="entry name" value="RNaseH-like_sf"/>
</dbReference>